<sequence>MDCNMASPTWDWDHLIMFNPSETENDKNQQPSPEWEIEKGEGIESMFPCFDGLGDHLENPS</sequence>
<evidence type="ECO:0000313" key="2">
    <source>
        <dbReference type="EMBL" id="KAF3543755.1"/>
    </source>
</evidence>
<evidence type="ECO:0000256" key="1">
    <source>
        <dbReference type="SAM" id="MobiDB-lite"/>
    </source>
</evidence>
<proteinExistence type="predicted"/>
<evidence type="ECO:0000313" key="3">
    <source>
        <dbReference type="Proteomes" id="UP000266723"/>
    </source>
</evidence>
<protein>
    <submittedName>
        <fullName evidence="2">Uncharacterized protein</fullName>
    </submittedName>
</protein>
<reference evidence="2 3" key="1">
    <citation type="journal article" date="2020" name="BMC Genomics">
        <title>Intraspecific diversification of the crop wild relative Brassica cretica Lam. using demographic model selection.</title>
        <authorList>
            <person name="Kioukis A."/>
            <person name="Michalopoulou V.A."/>
            <person name="Briers L."/>
            <person name="Pirintsos S."/>
            <person name="Studholme D.J."/>
            <person name="Pavlidis P."/>
            <person name="Sarris P.F."/>
        </authorList>
    </citation>
    <scope>NUCLEOTIDE SEQUENCE [LARGE SCALE GENOMIC DNA]</scope>
    <source>
        <strain evidence="3">cv. PFS-1207/04</strain>
    </source>
</reference>
<dbReference type="Proteomes" id="UP000266723">
    <property type="component" value="Unassembled WGS sequence"/>
</dbReference>
<keyword evidence="3" id="KW-1185">Reference proteome</keyword>
<feature type="region of interest" description="Disordered" evidence="1">
    <location>
        <begin position="21"/>
        <end position="61"/>
    </location>
</feature>
<accession>A0ABQ7BVW6</accession>
<comment type="caution">
    <text evidence="2">The sequence shown here is derived from an EMBL/GenBank/DDBJ whole genome shotgun (WGS) entry which is preliminary data.</text>
</comment>
<organism evidence="2 3">
    <name type="scientific">Brassica cretica</name>
    <name type="common">Mustard</name>
    <dbReference type="NCBI Taxonomy" id="69181"/>
    <lineage>
        <taxon>Eukaryota</taxon>
        <taxon>Viridiplantae</taxon>
        <taxon>Streptophyta</taxon>
        <taxon>Embryophyta</taxon>
        <taxon>Tracheophyta</taxon>
        <taxon>Spermatophyta</taxon>
        <taxon>Magnoliopsida</taxon>
        <taxon>eudicotyledons</taxon>
        <taxon>Gunneridae</taxon>
        <taxon>Pentapetalae</taxon>
        <taxon>rosids</taxon>
        <taxon>malvids</taxon>
        <taxon>Brassicales</taxon>
        <taxon>Brassicaceae</taxon>
        <taxon>Brassiceae</taxon>
        <taxon>Brassica</taxon>
    </lineage>
</organism>
<dbReference type="EMBL" id="QGKV02000832">
    <property type="protein sequence ID" value="KAF3543755.1"/>
    <property type="molecule type" value="Genomic_DNA"/>
</dbReference>
<name>A0ABQ7BVW6_BRACR</name>
<gene>
    <name evidence="2" type="ORF">DY000_02008705</name>
</gene>